<evidence type="ECO:0000256" key="1">
    <source>
        <dbReference type="SAM" id="MobiDB-lite"/>
    </source>
</evidence>
<dbReference type="RefSeq" id="WP_085346271.1">
    <property type="nucleotide sequence ID" value="NZ_CP133648.1"/>
</dbReference>
<keyword evidence="2" id="KW-0812">Transmembrane</keyword>
<feature type="compositionally biased region" description="Acidic residues" evidence="1">
    <location>
        <begin position="131"/>
        <end position="159"/>
    </location>
</feature>
<dbReference type="AlphaFoldDB" id="A0AAF1A3N3"/>
<sequence length="159" mass="17236">MVFLIGLACMAAGIAGLALLAWVIQFSVRNGIRRSGLIPLDRLYEIERFEAGDPQRLSVDGLREKYGDGAESHMREFVDDRTSAHSWKALIAAIVGIVVSALLFVGVSAAYSFDSSDSSDRNGSDSSYSSDGDDDDSDSSYSDSDDDSDDSDYDFGDYE</sequence>
<reference evidence="3" key="2">
    <citation type="submission" date="2023-09" db="EMBL/GenBank/DDBJ databases">
        <title>Ecological and genomic based identification of the Bifidobacterium adolescentis prototype of the healthy human gut microbiota.</title>
        <authorList>
            <person name="Lugli G.A."/>
            <person name="Argentini C."/>
            <person name="Tarracchini C."/>
            <person name="Fontana F."/>
            <person name="Alessandri G."/>
            <person name="Mancabelli L."/>
            <person name="Milani C."/>
            <person name="Turroni F."/>
            <person name="Ventura M."/>
        </authorList>
    </citation>
    <scope>NUCLEOTIDE SEQUENCE</scope>
    <source>
        <strain evidence="3">703B</strain>
    </source>
</reference>
<dbReference type="Proteomes" id="UP000193179">
    <property type="component" value="Chromosome"/>
</dbReference>
<keyword evidence="2" id="KW-1133">Transmembrane helix</keyword>
<feature type="region of interest" description="Disordered" evidence="1">
    <location>
        <begin position="113"/>
        <end position="159"/>
    </location>
</feature>
<evidence type="ECO:0000313" key="4">
    <source>
        <dbReference type="Proteomes" id="UP000193179"/>
    </source>
</evidence>
<name>A0AAF1A3N3_BIFAD</name>
<keyword evidence="2" id="KW-0472">Membrane</keyword>
<evidence type="ECO:0000313" key="3">
    <source>
        <dbReference type="EMBL" id="WNE84591.1"/>
    </source>
</evidence>
<protein>
    <submittedName>
        <fullName evidence="3">Uncharacterized protein</fullName>
    </submittedName>
</protein>
<proteinExistence type="predicted"/>
<organism evidence="3 4">
    <name type="scientific">Bifidobacterium adolescentis</name>
    <dbReference type="NCBI Taxonomy" id="1680"/>
    <lineage>
        <taxon>Bacteria</taxon>
        <taxon>Bacillati</taxon>
        <taxon>Actinomycetota</taxon>
        <taxon>Actinomycetes</taxon>
        <taxon>Bifidobacteriales</taxon>
        <taxon>Bifidobacteriaceae</taxon>
        <taxon>Bifidobacterium</taxon>
    </lineage>
</organism>
<accession>A0AAF1A3N3</accession>
<evidence type="ECO:0000256" key="2">
    <source>
        <dbReference type="SAM" id="Phobius"/>
    </source>
</evidence>
<gene>
    <name evidence="3" type="ORF">B0703_06140</name>
</gene>
<feature type="transmembrane region" description="Helical" evidence="2">
    <location>
        <begin position="89"/>
        <end position="111"/>
    </location>
</feature>
<dbReference type="EMBL" id="CP133648">
    <property type="protein sequence ID" value="WNE84591.1"/>
    <property type="molecule type" value="Genomic_DNA"/>
</dbReference>
<reference evidence="3" key="1">
    <citation type="journal article" date="2016" name="Sci. Rep.">
        <title>Evaluation of genetic diversity among strains of the human gut commensal Bifidobacterium adolescentis.</title>
        <authorList>
            <person name="Duranti S."/>
            <person name="Milani C."/>
            <person name="Lugli G.A."/>
            <person name="Mancabelli L."/>
            <person name="Turroni F."/>
            <person name="Ferrario C."/>
            <person name="Mangifesta M."/>
            <person name="Viappiani A."/>
            <person name="Sanchez B."/>
            <person name="Margolles A."/>
            <person name="van Sinderen D."/>
            <person name="Ventura M."/>
        </authorList>
    </citation>
    <scope>NUCLEOTIDE SEQUENCE</scope>
    <source>
        <strain evidence="3">703B</strain>
    </source>
</reference>